<evidence type="ECO:0000313" key="1">
    <source>
        <dbReference type="EMBL" id="QHT03377.1"/>
    </source>
</evidence>
<sequence>MLFAETLCDDDRVSRFSKPFLFPEKLFSKILRNDPLTRHEAGAPGSRTESDFFAEEFIF</sequence>
<dbReference type="EMBL" id="MN739411">
    <property type="protein sequence ID" value="QHT03377.1"/>
    <property type="molecule type" value="Genomic_DNA"/>
</dbReference>
<dbReference type="AlphaFoldDB" id="A0A6C0CGJ8"/>
<reference evidence="1" key="1">
    <citation type="journal article" date="2020" name="Nature">
        <title>Giant virus diversity and host interactions through global metagenomics.</title>
        <authorList>
            <person name="Schulz F."/>
            <person name="Roux S."/>
            <person name="Paez-Espino D."/>
            <person name="Jungbluth S."/>
            <person name="Walsh D.A."/>
            <person name="Denef V.J."/>
            <person name="McMahon K.D."/>
            <person name="Konstantinidis K.T."/>
            <person name="Eloe-Fadrosh E.A."/>
            <person name="Kyrpides N.C."/>
            <person name="Woyke T."/>
        </authorList>
    </citation>
    <scope>NUCLEOTIDE SEQUENCE</scope>
    <source>
        <strain evidence="1">GVMAG-M-3300021079-18</strain>
    </source>
</reference>
<protein>
    <submittedName>
        <fullName evidence="1">Uncharacterized protein</fullName>
    </submittedName>
</protein>
<name>A0A6C0CGJ8_9ZZZZ</name>
<accession>A0A6C0CGJ8</accession>
<organism evidence="1">
    <name type="scientific">viral metagenome</name>
    <dbReference type="NCBI Taxonomy" id="1070528"/>
    <lineage>
        <taxon>unclassified sequences</taxon>
        <taxon>metagenomes</taxon>
        <taxon>organismal metagenomes</taxon>
    </lineage>
</organism>
<proteinExistence type="predicted"/>